<evidence type="ECO:0000313" key="9">
    <source>
        <dbReference type="Proteomes" id="UP000823486"/>
    </source>
</evidence>
<dbReference type="CDD" id="cd04458">
    <property type="entry name" value="CSP_CDS"/>
    <property type="match status" value="1"/>
</dbReference>
<organism evidence="8 9">
    <name type="scientific">Peribacillus deserti</name>
    <dbReference type="NCBI Taxonomy" id="673318"/>
    <lineage>
        <taxon>Bacteria</taxon>
        <taxon>Bacillati</taxon>
        <taxon>Bacillota</taxon>
        <taxon>Bacilli</taxon>
        <taxon>Bacillales</taxon>
        <taxon>Bacillaceae</taxon>
        <taxon>Peribacillus</taxon>
    </lineage>
</organism>
<keyword evidence="3" id="KW-0805">Transcription regulation</keyword>
<name>A0ABS2QF28_9BACI</name>
<keyword evidence="2" id="KW-0963">Cytoplasm</keyword>
<proteinExistence type="predicted"/>
<dbReference type="InterPro" id="IPR019844">
    <property type="entry name" value="CSD_CS"/>
</dbReference>
<dbReference type="InterPro" id="IPR012156">
    <property type="entry name" value="Cold_shock_CspA"/>
</dbReference>
<evidence type="ECO:0000256" key="2">
    <source>
        <dbReference type="ARBA" id="ARBA00022490"/>
    </source>
</evidence>
<dbReference type="PROSITE" id="PS00352">
    <property type="entry name" value="CSD_1"/>
    <property type="match status" value="1"/>
</dbReference>
<evidence type="ECO:0000313" key="8">
    <source>
        <dbReference type="EMBL" id="MBM7691757.1"/>
    </source>
</evidence>
<comment type="caution">
    <text evidence="8">The sequence shown here is derived from an EMBL/GenBank/DDBJ whole genome shotgun (WGS) entry which is preliminary data.</text>
</comment>
<dbReference type="EMBL" id="JAFBFI010000003">
    <property type="protein sequence ID" value="MBM7691757.1"/>
    <property type="molecule type" value="Genomic_DNA"/>
</dbReference>
<protein>
    <submittedName>
        <fullName evidence="8">CspA family cold shock protein</fullName>
    </submittedName>
</protein>
<feature type="domain" description="CSD" evidence="7">
    <location>
        <begin position="1"/>
        <end position="65"/>
    </location>
</feature>
<keyword evidence="4" id="KW-0010">Activator</keyword>
<keyword evidence="5" id="KW-0804">Transcription</keyword>
<dbReference type="Gene3D" id="2.40.50.140">
    <property type="entry name" value="Nucleic acid-binding proteins"/>
    <property type="match status" value="1"/>
</dbReference>
<dbReference type="PRINTS" id="PR00050">
    <property type="entry name" value="COLDSHOCK"/>
</dbReference>
<dbReference type="InterPro" id="IPR050181">
    <property type="entry name" value="Cold_shock_domain"/>
</dbReference>
<dbReference type="InterPro" id="IPR011129">
    <property type="entry name" value="CSD"/>
</dbReference>
<dbReference type="InterPro" id="IPR002059">
    <property type="entry name" value="CSP_DNA-bd"/>
</dbReference>
<keyword evidence="9" id="KW-1185">Reference proteome</keyword>
<dbReference type="InterPro" id="IPR012340">
    <property type="entry name" value="NA-bd_OB-fold"/>
</dbReference>
<evidence type="ECO:0000256" key="4">
    <source>
        <dbReference type="ARBA" id="ARBA00023159"/>
    </source>
</evidence>
<reference evidence="8 9" key="1">
    <citation type="submission" date="2021-01" db="EMBL/GenBank/DDBJ databases">
        <title>Genomic Encyclopedia of Type Strains, Phase IV (KMG-IV): sequencing the most valuable type-strain genomes for metagenomic binning, comparative biology and taxonomic classification.</title>
        <authorList>
            <person name="Goeker M."/>
        </authorList>
    </citation>
    <scope>NUCLEOTIDE SEQUENCE [LARGE SCALE GENOMIC DNA]</scope>
    <source>
        <strain evidence="8 9">DSM 105482</strain>
    </source>
</reference>
<dbReference type="SMART" id="SM00357">
    <property type="entry name" value="CSP"/>
    <property type="match status" value="1"/>
</dbReference>
<comment type="subcellular location">
    <subcellularLocation>
        <location evidence="1 6">Cytoplasm</location>
    </subcellularLocation>
</comment>
<dbReference type="Gene3D" id="6.20.370.130">
    <property type="match status" value="1"/>
</dbReference>
<dbReference type="Pfam" id="PF00313">
    <property type="entry name" value="CSD"/>
    <property type="match status" value="1"/>
</dbReference>
<dbReference type="PIRSF" id="PIRSF002599">
    <property type="entry name" value="Cold_shock_A"/>
    <property type="match status" value="1"/>
</dbReference>
<evidence type="ECO:0000256" key="5">
    <source>
        <dbReference type="ARBA" id="ARBA00023163"/>
    </source>
</evidence>
<evidence type="ECO:0000259" key="7">
    <source>
        <dbReference type="PROSITE" id="PS51857"/>
    </source>
</evidence>
<evidence type="ECO:0000256" key="6">
    <source>
        <dbReference type="RuleBase" id="RU000408"/>
    </source>
</evidence>
<sequence length="66" mass="7266">MEQGTVKWFNADKGFGFIEREGGDDVFVHFSAIQTDGFRSLDEGQKVTFDVEQGPRGAQAANVQKA</sequence>
<evidence type="ECO:0000256" key="3">
    <source>
        <dbReference type="ARBA" id="ARBA00023015"/>
    </source>
</evidence>
<dbReference type="PANTHER" id="PTHR11544">
    <property type="entry name" value="COLD SHOCK DOMAIN CONTAINING PROTEINS"/>
    <property type="match status" value="1"/>
</dbReference>
<dbReference type="RefSeq" id="WP_204539861.1">
    <property type="nucleotide sequence ID" value="NZ_JAFBFI010000003.1"/>
</dbReference>
<accession>A0ABS2QF28</accession>
<dbReference type="PROSITE" id="PS51857">
    <property type="entry name" value="CSD_2"/>
    <property type="match status" value="1"/>
</dbReference>
<dbReference type="SUPFAM" id="SSF50249">
    <property type="entry name" value="Nucleic acid-binding proteins"/>
    <property type="match status" value="1"/>
</dbReference>
<dbReference type="Proteomes" id="UP000823486">
    <property type="component" value="Unassembled WGS sequence"/>
</dbReference>
<gene>
    <name evidence="8" type="ORF">JOC77_001164</name>
</gene>
<evidence type="ECO:0000256" key="1">
    <source>
        <dbReference type="ARBA" id="ARBA00004496"/>
    </source>
</evidence>